<evidence type="ECO:0000256" key="1">
    <source>
        <dbReference type="SAM" id="Phobius"/>
    </source>
</evidence>
<keyword evidence="1" id="KW-0812">Transmembrane</keyword>
<dbReference type="Proteomes" id="UP000199103">
    <property type="component" value="Chromosome I"/>
</dbReference>
<name>A0A1H1UQX8_9ACTN</name>
<dbReference type="EMBL" id="LT629772">
    <property type="protein sequence ID" value="SDS74895.1"/>
    <property type="molecule type" value="Genomic_DNA"/>
</dbReference>
<sequence length="188" mass="20375">MIGAAIIGAELAFWIVLVLALVCRYLLRRRRLSTIGLLCLPVIDLCLLSFVVVDLVHGAAPQPSHAFAASYLGFTVAFGHSITRWADERFAHRFAGGPKPVRPAKGSAAYVRQLWIEWLRVVLAVGLSALILFGLATVVCRQPVPHSLEQAASSPLWGQMVLLGMVTVIWFLAGPAFARVTTSTTASR</sequence>
<protein>
    <submittedName>
        <fullName evidence="2">Uncharacterized protein</fullName>
    </submittedName>
</protein>
<dbReference type="AlphaFoldDB" id="A0A1H1UQX8"/>
<evidence type="ECO:0000313" key="3">
    <source>
        <dbReference type="Proteomes" id="UP000199103"/>
    </source>
</evidence>
<accession>A0A1H1UQX8</accession>
<gene>
    <name evidence="2" type="ORF">SAMN04489812_2896</name>
</gene>
<dbReference type="RefSeq" id="WP_091525847.1">
    <property type="nucleotide sequence ID" value="NZ_LT629772.1"/>
</dbReference>
<reference evidence="2 3" key="1">
    <citation type="submission" date="2016-10" db="EMBL/GenBank/DDBJ databases">
        <authorList>
            <person name="de Groot N.N."/>
        </authorList>
    </citation>
    <scope>NUCLEOTIDE SEQUENCE [LARGE SCALE GENOMIC DNA]</scope>
    <source>
        <strain evidence="2 3">DSM 21800</strain>
    </source>
</reference>
<feature type="transmembrane region" description="Helical" evidence="1">
    <location>
        <begin position="34"/>
        <end position="53"/>
    </location>
</feature>
<feature type="transmembrane region" description="Helical" evidence="1">
    <location>
        <begin position="121"/>
        <end position="144"/>
    </location>
</feature>
<keyword evidence="1" id="KW-0472">Membrane</keyword>
<keyword evidence="3" id="KW-1185">Reference proteome</keyword>
<feature type="transmembrane region" description="Helical" evidence="1">
    <location>
        <begin position="65"/>
        <end position="83"/>
    </location>
</feature>
<dbReference type="STRING" id="630515.SAMN04489812_2896"/>
<organism evidence="2 3">
    <name type="scientific">Microlunatus soli</name>
    <dbReference type="NCBI Taxonomy" id="630515"/>
    <lineage>
        <taxon>Bacteria</taxon>
        <taxon>Bacillati</taxon>
        <taxon>Actinomycetota</taxon>
        <taxon>Actinomycetes</taxon>
        <taxon>Propionibacteriales</taxon>
        <taxon>Propionibacteriaceae</taxon>
        <taxon>Microlunatus</taxon>
    </lineage>
</organism>
<feature type="transmembrane region" description="Helical" evidence="1">
    <location>
        <begin position="6"/>
        <end position="27"/>
    </location>
</feature>
<feature type="transmembrane region" description="Helical" evidence="1">
    <location>
        <begin position="156"/>
        <end position="178"/>
    </location>
</feature>
<evidence type="ECO:0000313" key="2">
    <source>
        <dbReference type="EMBL" id="SDS74895.1"/>
    </source>
</evidence>
<dbReference type="OrthoDB" id="2082317at2"/>
<proteinExistence type="predicted"/>
<keyword evidence="1" id="KW-1133">Transmembrane helix</keyword>